<proteinExistence type="predicted"/>
<reference evidence="1" key="1">
    <citation type="submission" date="2012-09" db="EMBL/GenBank/DDBJ databases">
        <authorList>
            <person name="Martin A.A."/>
        </authorList>
    </citation>
    <scope>NUCLEOTIDE SEQUENCE</scope>
</reference>
<evidence type="ECO:0000313" key="1">
    <source>
        <dbReference type="Proteomes" id="UP000035642"/>
    </source>
</evidence>
<dbReference type="Proteomes" id="UP000035642">
    <property type="component" value="Unassembled WGS sequence"/>
</dbReference>
<sequence length="89" mass="9801">MLVRTRTALTSTLILPGQEVGTRLVCLRSNAVDQHSITFIRKKKTIVEKQPNPNVKSSKVLADDRIRKNKSNARSAGMCAMGVKTGHVK</sequence>
<organism evidence="1 2">
    <name type="scientific">Angiostrongylus cantonensis</name>
    <name type="common">Rat lungworm</name>
    <dbReference type="NCBI Taxonomy" id="6313"/>
    <lineage>
        <taxon>Eukaryota</taxon>
        <taxon>Metazoa</taxon>
        <taxon>Ecdysozoa</taxon>
        <taxon>Nematoda</taxon>
        <taxon>Chromadorea</taxon>
        <taxon>Rhabditida</taxon>
        <taxon>Rhabditina</taxon>
        <taxon>Rhabditomorpha</taxon>
        <taxon>Strongyloidea</taxon>
        <taxon>Metastrongylidae</taxon>
        <taxon>Angiostrongylus</taxon>
    </lineage>
</organism>
<dbReference type="AlphaFoldDB" id="A0A0K0DK54"/>
<name>A0A0K0DK54_ANGCA</name>
<evidence type="ECO:0000313" key="2">
    <source>
        <dbReference type="WBParaSite" id="ACAC_0001186201-mRNA-1"/>
    </source>
</evidence>
<protein>
    <submittedName>
        <fullName evidence="2">Secreted protein</fullName>
    </submittedName>
</protein>
<keyword evidence="1" id="KW-1185">Reference proteome</keyword>
<accession>A0A0K0DK54</accession>
<dbReference type="WBParaSite" id="ACAC_0001186201-mRNA-1">
    <property type="protein sequence ID" value="ACAC_0001186201-mRNA-1"/>
    <property type="gene ID" value="ACAC_0001186201"/>
</dbReference>
<reference evidence="2" key="2">
    <citation type="submission" date="2017-02" db="UniProtKB">
        <authorList>
            <consortium name="WormBaseParasite"/>
        </authorList>
    </citation>
    <scope>IDENTIFICATION</scope>
</reference>